<evidence type="ECO:0008006" key="2">
    <source>
        <dbReference type="Google" id="ProtNLM"/>
    </source>
</evidence>
<accession>A0AAU8JBH7</accession>
<dbReference type="RefSeq" id="WP_190878723.1">
    <property type="nucleotide sequence ID" value="NZ_CP159837.1"/>
</dbReference>
<name>A0AAU8JBH7_9CYAN</name>
<proteinExistence type="predicted"/>
<organism evidence="1">
    <name type="scientific">Planktothricoides raciborskii GIHE-MW2</name>
    <dbReference type="NCBI Taxonomy" id="2792601"/>
    <lineage>
        <taxon>Bacteria</taxon>
        <taxon>Bacillati</taxon>
        <taxon>Cyanobacteriota</taxon>
        <taxon>Cyanophyceae</taxon>
        <taxon>Oscillatoriophycideae</taxon>
        <taxon>Oscillatoriales</taxon>
        <taxon>Oscillatoriaceae</taxon>
        <taxon>Planktothricoides</taxon>
    </lineage>
</organism>
<evidence type="ECO:0000313" key="1">
    <source>
        <dbReference type="EMBL" id="XCM36548.1"/>
    </source>
</evidence>
<dbReference type="AlphaFoldDB" id="A0AAU8JBH7"/>
<protein>
    <recommendedName>
        <fullName evidence="2">Transposase</fullName>
    </recommendedName>
</protein>
<gene>
    <name evidence="1" type="ORF">ABWT76_005312</name>
</gene>
<reference evidence="1" key="1">
    <citation type="submission" date="2024-07" db="EMBL/GenBank/DDBJ databases">
        <authorList>
            <person name="Kim Y.J."/>
            <person name="Jeong J.Y."/>
        </authorList>
    </citation>
    <scope>NUCLEOTIDE SEQUENCE</scope>
    <source>
        <strain evidence="1">GIHE-MW2</strain>
    </source>
</reference>
<dbReference type="EMBL" id="CP159837">
    <property type="protein sequence ID" value="XCM36548.1"/>
    <property type="molecule type" value="Genomic_DNA"/>
</dbReference>
<sequence length="90" mass="9676">MDATQIRALIAGYLNSDNQAKQRLGRCFAVELGLEAGSLGPDGGVDGSGYNENRPLAKFLKAPLKKGGWGGRNIYFARGLISKKFIFNVS</sequence>